<dbReference type="Gene3D" id="1.10.10.10">
    <property type="entry name" value="Winged helix-like DNA-binding domain superfamily/Winged helix DNA-binding domain"/>
    <property type="match status" value="1"/>
</dbReference>
<reference evidence="6" key="1">
    <citation type="journal article" date="2019" name="Int. J. Syst. Evol. Microbiol.">
        <title>The Global Catalogue of Microorganisms (GCM) 10K type strain sequencing project: providing services to taxonomists for standard genome sequencing and annotation.</title>
        <authorList>
            <consortium name="The Broad Institute Genomics Platform"/>
            <consortium name="The Broad Institute Genome Sequencing Center for Infectious Disease"/>
            <person name="Wu L."/>
            <person name="Ma J."/>
        </authorList>
    </citation>
    <scope>NUCLEOTIDE SEQUENCE [LARGE SCALE GENOMIC DNA]</scope>
    <source>
        <strain evidence="6">CGMCC 4.7237</strain>
    </source>
</reference>
<evidence type="ECO:0000313" key="5">
    <source>
        <dbReference type="EMBL" id="MFC4034832.1"/>
    </source>
</evidence>
<gene>
    <name evidence="5" type="ORF">ACFO3J_25685</name>
</gene>
<dbReference type="InterPro" id="IPR000792">
    <property type="entry name" value="Tscrpt_reg_LuxR_C"/>
</dbReference>
<feature type="domain" description="HTH luxR-type" evidence="4">
    <location>
        <begin position="860"/>
        <end position="922"/>
    </location>
</feature>
<feature type="compositionally biased region" description="Basic and acidic residues" evidence="3">
    <location>
        <begin position="856"/>
        <end position="865"/>
    </location>
</feature>
<dbReference type="InterPro" id="IPR041664">
    <property type="entry name" value="AAA_16"/>
</dbReference>
<proteinExistence type="predicted"/>
<dbReference type="CDD" id="cd06170">
    <property type="entry name" value="LuxR_C_like"/>
    <property type="match status" value="1"/>
</dbReference>
<dbReference type="RefSeq" id="WP_386433738.1">
    <property type="nucleotide sequence ID" value="NZ_JBHSBB010000018.1"/>
</dbReference>
<dbReference type="PROSITE" id="PS00622">
    <property type="entry name" value="HTH_LUXR_1"/>
    <property type="match status" value="1"/>
</dbReference>
<dbReference type="Proteomes" id="UP001595765">
    <property type="component" value="Unassembled WGS sequence"/>
</dbReference>
<dbReference type="Pfam" id="PF00196">
    <property type="entry name" value="GerE"/>
    <property type="match status" value="1"/>
</dbReference>
<dbReference type="PROSITE" id="PS50043">
    <property type="entry name" value="HTH_LUXR_2"/>
    <property type="match status" value="1"/>
</dbReference>
<keyword evidence="1" id="KW-0547">Nucleotide-binding</keyword>
<dbReference type="PANTHER" id="PTHR16305">
    <property type="entry name" value="TESTICULAR SOLUBLE ADENYLYL CYCLASE"/>
    <property type="match status" value="1"/>
</dbReference>
<dbReference type="Pfam" id="PF13191">
    <property type="entry name" value="AAA_16"/>
    <property type="match status" value="1"/>
</dbReference>
<feature type="region of interest" description="Disordered" evidence="3">
    <location>
        <begin position="846"/>
        <end position="865"/>
    </location>
</feature>
<evidence type="ECO:0000256" key="2">
    <source>
        <dbReference type="ARBA" id="ARBA00022840"/>
    </source>
</evidence>
<keyword evidence="2" id="KW-0067">ATP-binding</keyword>
<organism evidence="5 6">
    <name type="scientific">Streptomyces polygonati</name>
    <dbReference type="NCBI Taxonomy" id="1617087"/>
    <lineage>
        <taxon>Bacteria</taxon>
        <taxon>Bacillati</taxon>
        <taxon>Actinomycetota</taxon>
        <taxon>Actinomycetes</taxon>
        <taxon>Kitasatosporales</taxon>
        <taxon>Streptomycetaceae</taxon>
        <taxon>Streptomyces</taxon>
    </lineage>
</organism>
<name>A0ABV8HV07_9ACTN</name>
<dbReference type="SUPFAM" id="SSF52540">
    <property type="entry name" value="P-loop containing nucleoside triphosphate hydrolases"/>
    <property type="match status" value="1"/>
</dbReference>
<comment type="caution">
    <text evidence="5">The sequence shown here is derived from an EMBL/GenBank/DDBJ whole genome shotgun (WGS) entry which is preliminary data.</text>
</comment>
<evidence type="ECO:0000313" key="6">
    <source>
        <dbReference type="Proteomes" id="UP001595765"/>
    </source>
</evidence>
<evidence type="ECO:0000256" key="1">
    <source>
        <dbReference type="ARBA" id="ARBA00022741"/>
    </source>
</evidence>
<sequence>MIVEREDHLSVLCDSFDECRSRRGRVVVITGPVACGKTELLRAFVQRASGSGARYLGAVASRGEQELPFGVMGQILRGADLPPQTAAQVARLLSHGNVTSILADLGPGSPDQIPAVAHALCMVLLDLADSNPGPLIIGVDDLQFCDEPSLRCLSSMVRRFQASPVMLLLTRSTQPGPAVTRFEAELPTAPYSRRITLEPLSRDGVETLLGRQFSPATGQRLAEEFHRLSGGNPLLLQGLMDDLRSPASTGSGEMAIGSTFRQTLLSCLYRFGPTVLTLAQGLAVLDDPVTPTLLAELLDLDVESVIRATGALDAAGLLADGRLRHPLVAAPAVLDGMPPDERARLHTKAAVLLYKEGAPSATIARHQLAAQESSICSVPILHEAAEEALAAGEVDQALAYLRLTRQVDSEADERLQANTTAILFRSEWQANPSLAVRHIPELTAAVAAGHLTGRDALAPVTSLLWFGQADLAREALQTADRRPDSAGEKTTAHLRGAWLWLMCLFPATDGPSADLLLADGCATPTPSSLLESALLLRAVLTGASADALTDSATAILQAEHLGERPLALHTVALLALIAADRVAEAEKFCEPLLAEAMSRHTPTWHALLAALRADIALRRGDLMLAQTHARTALTAISAKSWGIGIGFPLSVLLQASLGLGTHEEAMAHLRTPLPDAMFGTPIGLYYMLARGRYHQARGNAHAALRDFRAIGELLEGWGMDFPNLLPWRNDAAVACLSLGQVREAQELAMEQLSRLSERDTRLRALSLRVLSTTSASPKRLELLRQAVDALETCDDRLELAYALWDLSGVEEEMGRTARAKATRLRAERIARRCGVVRLGQTPIAFPRPDNGSVRSDGTDAGDRPARLSEAEQRVAELAARGYSNRQIADKLFVTVSTVEQHLTRVYRKLRVNRRTDLPRASA</sequence>
<evidence type="ECO:0000259" key="4">
    <source>
        <dbReference type="PROSITE" id="PS50043"/>
    </source>
</evidence>
<dbReference type="EMBL" id="JBHSBB010000018">
    <property type="protein sequence ID" value="MFC4034832.1"/>
    <property type="molecule type" value="Genomic_DNA"/>
</dbReference>
<dbReference type="SMART" id="SM00421">
    <property type="entry name" value="HTH_LUXR"/>
    <property type="match status" value="1"/>
</dbReference>
<dbReference type="SUPFAM" id="SSF46894">
    <property type="entry name" value="C-terminal effector domain of the bipartite response regulators"/>
    <property type="match status" value="1"/>
</dbReference>
<dbReference type="InterPro" id="IPR036388">
    <property type="entry name" value="WH-like_DNA-bd_sf"/>
</dbReference>
<dbReference type="PRINTS" id="PR00038">
    <property type="entry name" value="HTHLUXR"/>
</dbReference>
<dbReference type="InterPro" id="IPR027417">
    <property type="entry name" value="P-loop_NTPase"/>
</dbReference>
<protein>
    <submittedName>
        <fullName evidence="5">AAA family ATPase</fullName>
    </submittedName>
</protein>
<keyword evidence="6" id="KW-1185">Reference proteome</keyword>
<evidence type="ECO:0000256" key="3">
    <source>
        <dbReference type="SAM" id="MobiDB-lite"/>
    </source>
</evidence>
<dbReference type="PANTHER" id="PTHR16305:SF28">
    <property type="entry name" value="GUANYLATE CYCLASE DOMAIN-CONTAINING PROTEIN"/>
    <property type="match status" value="1"/>
</dbReference>
<dbReference type="InterPro" id="IPR016032">
    <property type="entry name" value="Sig_transdc_resp-reg_C-effctor"/>
</dbReference>
<accession>A0ABV8HV07</accession>